<accession>A0A518BF98</accession>
<protein>
    <recommendedName>
        <fullName evidence="3">AlgX/AlgJ SGNH hydrolase-like domain-containing protein</fullName>
    </recommendedName>
</protein>
<dbReference type="RefSeq" id="WP_145062477.1">
    <property type="nucleotide sequence ID" value="NZ_CP036287.1"/>
</dbReference>
<proteinExistence type="predicted"/>
<evidence type="ECO:0000313" key="2">
    <source>
        <dbReference type="Proteomes" id="UP000316921"/>
    </source>
</evidence>
<keyword evidence="2" id="KW-1185">Reference proteome</keyword>
<sequence length="383" mass="41766">MVAPTAKRRRGRQWVLVASLLAIPLVAELGLRWMLFGADPAARALGQGLRRAGLYAHPDRDEAYWKLRGRFEPQLVERIDEHMEPDPMVGWRAAELLNEALHHAFEDRLGERRPVLFFGASFVTPNYTGYVNDSELGATHGLLTYGVSGFGLGQSMLLARSTLPRFEGRRPLVLLAVVIDADLPRAALAVREGAKPSFALNGDGDLVQRPFEPGTLAEVAEREPVGIASYLLAWLAGPASPFGAPIQARDLDPTDRERELLDLNLELIAAARDDAEAAGGEFALVLFNGPKTLAQPPSAIERDLLERLELRGIAYLDSRRLFDAARAAGAPPSAFFWPAGHLRQNHPNPDGEVLIAGMLQLAIGGHRDSRDGAADPYAQAFED</sequence>
<gene>
    <name evidence="1" type="ORF">Pla133_07240</name>
</gene>
<dbReference type="KEGG" id="pbap:Pla133_07240"/>
<organism evidence="1 2">
    <name type="scientific">Engelhardtia mirabilis</name>
    <dbReference type="NCBI Taxonomy" id="2528011"/>
    <lineage>
        <taxon>Bacteria</taxon>
        <taxon>Pseudomonadati</taxon>
        <taxon>Planctomycetota</taxon>
        <taxon>Planctomycetia</taxon>
        <taxon>Planctomycetia incertae sedis</taxon>
        <taxon>Engelhardtia</taxon>
    </lineage>
</organism>
<evidence type="ECO:0000313" key="1">
    <source>
        <dbReference type="EMBL" id="QDU65659.1"/>
    </source>
</evidence>
<dbReference type="EMBL" id="CP036287">
    <property type="protein sequence ID" value="QDU65659.1"/>
    <property type="molecule type" value="Genomic_DNA"/>
</dbReference>
<dbReference type="Proteomes" id="UP000316921">
    <property type="component" value="Chromosome"/>
</dbReference>
<name>A0A518BF98_9BACT</name>
<evidence type="ECO:0008006" key="3">
    <source>
        <dbReference type="Google" id="ProtNLM"/>
    </source>
</evidence>
<dbReference type="AlphaFoldDB" id="A0A518BF98"/>
<reference evidence="1 2" key="1">
    <citation type="submission" date="2019-02" db="EMBL/GenBank/DDBJ databases">
        <title>Deep-cultivation of Planctomycetes and their phenomic and genomic characterization uncovers novel biology.</title>
        <authorList>
            <person name="Wiegand S."/>
            <person name="Jogler M."/>
            <person name="Boedeker C."/>
            <person name="Pinto D."/>
            <person name="Vollmers J."/>
            <person name="Rivas-Marin E."/>
            <person name="Kohn T."/>
            <person name="Peeters S.H."/>
            <person name="Heuer A."/>
            <person name="Rast P."/>
            <person name="Oberbeckmann S."/>
            <person name="Bunk B."/>
            <person name="Jeske O."/>
            <person name="Meyerdierks A."/>
            <person name="Storesund J.E."/>
            <person name="Kallscheuer N."/>
            <person name="Luecker S."/>
            <person name="Lage O.M."/>
            <person name="Pohl T."/>
            <person name="Merkel B.J."/>
            <person name="Hornburger P."/>
            <person name="Mueller R.-W."/>
            <person name="Bruemmer F."/>
            <person name="Labrenz M."/>
            <person name="Spormann A.M."/>
            <person name="Op den Camp H."/>
            <person name="Overmann J."/>
            <person name="Amann R."/>
            <person name="Jetten M.S.M."/>
            <person name="Mascher T."/>
            <person name="Medema M.H."/>
            <person name="Devos D.P."/>
            <person name="Kaster A.-K."/>
            <person name="Ovreas L."/>
            <person name="Rohde M."/>
            <person name="Galperin M.Y."/>
            <person name="Jogler C."/>
        </authorList>
    </citation>
    <scope>NUCLEOTIDE SEQUENCE [LARGE SCALE GENOMIC DNA]</scope>
    <source>
        <strain evidence="1 2">Pla133</strain>
    </source>
</reference>